<organism evidence="7">
    <name type="scientific">Prasinoderma singulare</name>
    <dbReference type="NCBI Taxonomy" id="676789"/>
    <lineage>
        <taxon>Eukaryota</taxon>
        <taxon>Viridiplantae</taxon>
        <taxon>Prasinodermophyta</taxon>
        <taxon>Prasinodermophyceae</taxon>
        <taxon>Prasinodermales</taxon>
        <taxon>Prasinodermaceae</taxon>
        <taxon>Prasinoderma</taxon>
    </lineage>
</organism>
<evidence type="ECO:0000256" key="4">
    <source>
        <dbReference type="RuleBase" id="RU003792"/>
    </source>
</evidence>
<dbReference type="GO" id="GO:0031119">
    <property type="term" value="P:tRNA pseudouridine synthesis"/>
    <property type="evidence" value="ECO:0007669"/>
    <property type="project" value="TreeGrafter"/>
</dbReference>
<feature type="region of interest" description="Disordered" evidence="5">
    <location>
        <begin position="1"/>
        <end position="26"/>
    </location>
</feature>
<dbReference type="Pfam" id="PF01416">
    <property type="entry name" value="PseudoU_synth_1"/>
    <property type="match status" value="1"/>
</dbReference>
<protein>
    <recommendedName>
        <fullName evidence="4">tRNA pseudouridine synthase</fullName>
        <ecNumber evidence="4">5.4.99.12</ecNumber>
    </recommendedName>
</protein>
<dbReference type="SUPFAM" id="SSF55120">
    <property type="entry name" value="Pseudouridine synthase"/>
    <property type="match status" value="1"/>
</dbReference>
<dbReference type="GO" id="GO:0160147">
    <property type="term" value="F:tRNA pseudouridine(38-40) synthase activity"/>
    <property type="evidence" value="ECO:0007669"/>
    <property type="project" value="UniProtKB-EC"/>
</dbReference>
<dbReference type="PANTHER" id="PTHR11142:SF0">
    <property type="entry name" value="TRNA PSEUDOURIDINE SYNTHASE-LIKE 1"/>
    <property type="match status" value="1"/>
</dbReference>
<dbReference type="Gene3D" id="3.30.70.660">
    <property type="entry name" value="Pseudouridine synthase I, catalytic domain, C-terminal subdomain"/>
    <property type="match status" value="1"/>
</dbReference>
<feature type="domain" description="Pseudouridine synthase I TruA alpha/beta" evidence="6">
    <location>
        <begin position="196"/>
        <end position="303"/>
    </location>
</feature>
<feature type="compositionally biased region" description="Basic residues" evidence="5">
    <location>
        <begin position="1"/>
        <end position="11"/>
    </location>
</feature>
<dbReference type="EMBL" id="HBHY01002968">
    <property type="protein sequence ID" value="CAE0128210.1"/>
    <property type="molecule type" value="Transcribed_RNA"/>
</dbReference>
<keyword evidence="3 4" id="KW-0413">Isomerase</keyword>
<proteinExistence type="inferred from homology"/>
<reference evidence="7" key="1">
    <citation type="submission" date="2021-01" db="EMBL/GenBank/DDBJ databases">
        <authorList>
            <person name="Corre E."/>
            <person name="Pelletier E."/>
            <person name="Niang G."/>
            <person name="Scheremetjew M."/>
            <person name="Finn R."/>
            <person name="Kale V."/>
            <person name="Holt S."/>
            <person name="Cochrane G."/>
            <person name="Meng A."/>
            <person name="Brown T."/>
            <person name="Cohen L."/>
        </authorList>
    </citation>
    <scope>NUCLEOTIDE SEQUENCE</scope>
    <source>
        <strain evidence="7">RCC927</strain>
    </source>
</reference>
<dbReference type="InterPro" id="IPR020094">
    <property type="entry name" value="TruA/RsuA/RluB/E/F_N"/>
</dbReference>
<dbReference type="InterPro" id="IPR020097">
    <property type="entry name" value="PsdUridine_synth_TruA_a/b_dom"/>
</dbReference>
<name>A0A7S3F5I7_9VIRI</name>
<dbReference type="NCBIfam" id="TIGR00071">
    <property type="entry name" value="hisT_truA"/>
    <property type="match status" value="1"/>
</dbReference>
<feature type="compositionally biased region" description="Polar residues" evidence="5">
    <location>
        <begin position="12"/>
        <end position="21"/>
    </location>
</feature>
<dbReference type="HAMAP" id="MF_00171">
    <property type="entry name" value="TruA"/>
    <property type="match status" value="1"/>
</dbReference>
<dbReference type="Gene3D" id="3.30.70.580">
    <property type="entry name" value="Pseudouridine synthase I, catalytic domain, N-terminal subdomain"/>
    <property type="match status" value="1"/>
</dbReference>
<evidence type="ECO:0000256" key="2">
    <source>
        <dbReference type="ARBA" id="ARBA00022694"/>
    </source>
</evidence>
<evidence type="ECO:0000259" key="6">
    <source>
        <dbReference type="Pfam" id="PF01416"/>
    </source>
</evidence>
<keyword evidence="2 4" id="KW-0819">tRNA processing</keyword>
<sequence length="351" mass="38774">MARRVALRARSRQGTAPQLSRASHCRATASAAEERPLDEANWRRKHKYAVKLAYDGGNFAGFQLQAGVVSPRRTVQGELERCLTQLTGAERAVLGVGGVGRTDKGVHACAQWVHFWAEAPLRAGGRKLMGGLNGLMDADVRCHDVKEVPPQFHARRSALQKEYRYYIDTGPHLDPLRRHTALHLHQHLDMGALSEACARFEGMHDFSAFANSIRDRSARQTTKVRTIAQCTAEPTESGVVIVVRSPGFLYRQVRNMVGTLVRCGSGKVGPEEVTRLLEGQVPRSRAPKAAPAHGLVLHDVTYPSFVWDMDYCAKRGDDVYREILELKGIDVSFESDSNDSEVGQGATLRPV</sequence>
<dbReference type="EC" id="5.4.99.12" evidence="4"/>
<dbReference type="InterPro" id="IPR020095">
    <property type="entry name" value="PsdUridine_synth_TruA_C"/>
</dbReference>
<dbReference type="CDD" id="cd02570">
    <property type="entry name" value="PseudoU_synth_EcTruA"/>
    <property type="match status" value="1"/>
</dbReference>
<comment type="similarity">
    <text evidence="1 4">Belongs to the tRNA pseudouridine synthase TruA family.</text>
</comment>
<evidence type="ECO:0000256" key="3">
    <source>
        <dbReference type="ARBA" id="ARBA00023235"/>
    </source>
</evidence>
<dbReference type="PANTHER" id="PTHR11142">
    <property type="entry name" value="PSEUDOURIDYLATE SYNTHASE"/>
    <property type="match status" value="1"/>
</dbReference>
<accession>A0A7S3F5I7</accession>
<dbReference type="InterPro" id="IPR001406">
    <property type="entry name" value="PsdUridine_synth_TruA"/>
</dbReference>
<evidence type="ECO:0000313" key="7">
    <source>
        <dbReference type="EMBL" id="CAE0128210.1"/>
    </source>
</evidence>
<evidence type="ECO:0000256" key="1">
    <source>
        <dbReference type="ARBA" id="ARBA00009375"/>
    </source>
</evidence>
<dbReference type="GO" id="GO:0003723">
    <property type="term" value="F:RNA binding"/>
    <property type="evidence" value="ECO:0007669"/>
    <property type="project" value="InterPro"/>
</dbReference>
<dbReference type="InterPro" id="IPR020103">
    <property type="entry name" value="PsdUridine_synth_cat_dom_sf"/>
</dbReference>
<dbReference type="AlphaFoldDB" id="A0A7S3F5I7"/>
<comment type="catalytic activity">
    <reaction evidence="4">
        <text>uridine(38/39/40) in tRNA = pseudouridine(38/39/40) in tRNA</text>
        <dbReference type="Rhea" id="RHEA:22376"/>
        <dbReference type="Rhea" id="RHEA-COMP:10085"/>
        <dbReference type="Rhea" id="RHEA-COMP:10087"/>
        <dbReference type="ChEBI" id="CHEBI:65314"/>
        <dbReference type="ChEBI" id="CHEBI:65315"/>
        <dbReference type="EC" id="5.4.99.12"/>
    </reaction>
</comment>
<evidence type="ECO:0000256" key="5">
    <source>
        <dbReference type="SAM" id="MobiDB-lite"/>
    </source>
</evidence>
<gene>
    <name evidence="7" type="ORF">PSIN1315_LOCUS1906</name>
</gene>